<reference evidence="5" key="1">
    <citation type="journal article" date="2020" name="mSystems">
        <title>Genome- and Community-Level Interaction Insights into Carbon Utilization and Element Cycling Functions of Hydrothermarchaeota in Hydrothermal Sediment.</title>
        <authorList>
            <person name="Zhou Z."/>
            <person name="Liu Y."/>
            <person name="Xu W."/>
            <person name="Pan J."/>
            <person name="Luo Z.H."/>
            <person name="Li M."/>
        </authorList>
    </citation>
    <scope>NUCLEOTIDE SEQUENCE [LARGE SCALE GENOMIC DNA]</scope>
    <source>
        <strain evidence="5">HyVt-493</strain>
    </source>
</reference>
<dbReference type="SUPFAM" id="SSF50969">
    <property type="entry name" value="YVTN repeat-like/Quinoprotein amine dehydrogenase"/>
    <property type="match status" value="1"/>
</dbReference>
<evidence type="ECO:0000313" key="5">
    <source>
        <dbReference type="EMBL" id="HFC92419.1"/>
    </source>
</evidence>
<keyword evidence="3" id="KW-0106">Calcium</keyword>
<evidence type="ECO:0000256" key="3">
    <source>
        <dbReference type="ARBA" id="ARBA00022837"/>
    </source>
</evidence>
<feature type="region of interest" description="Disordered" evidence="4">
    <location>
        <begin position="86"/>
        <end position="134"/>
    </location>
</feature>
<dbReference type="PRINTS" id="PR00313">
    <property type="entry name" value="CABNDNGRPT"/>
</dbReference>
<comment type="subcellular location">
    <subcellularLocation>
        <location evidence="1">Secreted</location>
    </subcellularLocation>
</comment>
<keyword evidence="2" id="KW-0964">Secreted</keyword>
<dbReference type="GO" id="GO:0005576">
    <property type="term" value="C:extracellular region"/>
    <property type="evidence" value="ECO:0007669"/>
    <property type="project" value="UniProtKB-SubCell"/>
</dbReference>
<dbReference type="Proteomes" id="UP000885750">
    <property type="component" value="Unassembled WGS sequence"/>
</dbReference>
<name>A0A7V2WV30_LEUMU</name>
<dbReference type="GO" id="GO:0005509">
    <property type="term" value="F:calcium ion binding"/>
    <property type="evidence" value="ECO:0007669"/>
    <property type="project" value="InterPro"/>
</dbReference>
<organism evidence="5">
    <name type="scientific">Leucothrix mucor</name>
    <dbReference type="NCBI Taxonomy" id="45248"/>
    <lineage>
        <taxon>Bacteria</taxon>
        <taxon>Pseudomonadati</taxon>
        <taxon>Pseudomonadota</taxon>
        <taxon>Gammaproteobacteria</taxon>
        <taxon>Thiotrichales</taxon>
        <taxon>Thiotrichaceae</taxon>
        <taxon>Leucothrix</taxon>
    </lineage>
</organism>
<dbReference type="PROSITE" id="PS00330">
    <property type="entry name" value="HEMOLYSIN_CALCIUM"/>
    <property type="match status" value="3"/>
</dbReference>
<dbReference type="Gene3D" id="2.150.10.10">
    <property type="entry name" value="Serralysin-like metalloprotease, C-terminal"/>
    <property type="match status" value="2"/>
</dbReference>
<dbReference type="InterPro" id="IPR011044">
    <property type="entry name" value="Quino_amine_DH_bsu"/>
</dbReference>
<dbReference type="EMBL" id="DRMS01000238">
    <property type="protein sequence ID" value="HFC92419.1"/>
    <property type="molecule type" value="Genomic_DNA"/>
</dbReference>
<dbReference type="Gene3D" id="2.130.10.10">
    <property type="entry name" value="YVTN repeat-like/Quinoprotein amine dehydrogenase"/>
    <property type="match status" value="1"/>
</dbReference>
<dbReference type="PANTHER" id="PTHR38340">
    <property type="entry name" value="S-LAYER PROTEIN"/>
    <property type="match status" value="1"/>
</dbReference>
<proteinExistence type="predicted"/>
<accession>A0A7V2WV30</accession>
<comment type="caution">
    <text evidence="5">The sequence shown here is derived from an EMBL/GenBank/DDBJ whole genome shotgun (WGS) entry which is preliminary data.</text>
</comment>
<dbReference type="AlphaFoldDB" id="A0A7V2WV30"/>
<dbReference type="SUPFAM" id="SSF51120">
    <property type="entry name" value="beta-Roll"/>
    <property type="match status" value="1"/>
</dbReference>
<dbReference type="InterPro" id="IPR015943">
    <property type="entry name" value="WD40/YVTN_repeat-like_dom_sf"/>
</dbReference>
<protein>
    <submittedName>
        <fullName evidence="5">Calcium-binding protein</fullName>
    </submittedName>
</protein>
<dbReference type="PANTHER" id="PTHR38340:SF1">
    <property type="entry name" value="S-LAYER PROTEIN"/>
    <property type="match status" value="1"/>
</dbReference>
<feature type="non-terminal residue" evidence="5">
    <location>
        <position position="613"/>
    </location>
</feature>
<dbReference type="InterPro" id="IPR001343">
    <property type="entry name" value="Hemolysn_Ca-bd"/>
</dbReference>
<gene>
    <name evidence="5" type="ORF">ENJ51_06365</name>
</gene>
<dbReference type="Pfam" id="PF00353">
    <property type="entry name" value="HemolysinCabind"/>
    <property type="match status" value="3"/>
</dbReference>
<evidence type="ECO:0000256" key="4">
    <source>
        <dbReference type="SAM" id="MobiDB-lite"/>
    </source>
</evidence>
<dbReference type="InterPro" id="IPR011049">
    <property type="entry name" value="Serralysin-like_metalloprot_C"/>
</dbReference>
<evidence type="ECO:0000256" key="1">
    <source>
        <dbReference type="ARBA" id="ARBA00004613"/>
    </source>
</evidence>
<dbReference type="InterPro" id="IPR050557">
    <property type="entry name" value="RTX_toxin/Mannuronan_C5-epim"/>
</dbReference>
<sequence length="613" mass="66816">MEYCVVNITNNIKQNSYQGNSTPAVTNISTTGMRARGEFSSPQTAILTNILELIVLLIKQLNEQAGEQKPEGKTLTGGKCNDTLKGGKGDDAIRGKQGNDTLSGAKGNDRIFGGRGNDTLQGNSGNDILRGGKGNDTLLGGKGNDKLFGGKGNDTLGRVNDNKSWGFYGNDYLQGGKGNDTLYVGKGNNTIIGGKGTDTAIFEGKPIDYTFTKENDGYLIATHKDSGTTAHLSNIESIQFKGVEDKSYTEDSLLNNKYLTDRRDISVYGDTTLNRMVVMKLSTMELLQELPVDAKSVYSADYVTADKAYITPRGSHFIQLLHRNADGEFEKGKIVDLPFSPRTPNRNNNNGLVLYSGADKPMFALIDSATDEVVATGGRNQVTKGTFDNYDSKWSTGHAQWINDKQFILPDRQTNELTLYKVSKEDNGAWNVEKTDSLIAPGSVHTFFGKRMDANGDIKIFAPGEGHNEVNNTDANLYELKISGDNLSINRQVNVSGGLHHPGIHPNGKLIYAPTSNGQVNIINRENMEVIKTIEAGKGAGHVVFIAERNLALIVNHNDTFMTAIDITTHEKIKDFEVAVDDPDHNTSLQAHTGRVSADKQYFYNFASDSGTF</sequence>
<dbReference type="InterPro" id="IPR018511">
    <property type="entry name" value="Hemolysin-typ_Ca-bd_CS"/>
</dbReference>
<evidence type="ECO:0000256" key="2">
    <source>
        <dbReference type="ARBA" id="ARBA00022525"/>
    </source>
</evidence>